<proteinExistence type="predicted"/>
<evidence type="ECO:0000313" key="2">
    <source>
        <dbReference type="EMBL" id="ADF64849.1"/>
    </source>
</evidence>
<dbReference type="HOGENOM" id="CLU_159223_0_0_6"/>
<geneLocation type="plasmid" evidence="2 3">
    <name>pECL_A</name>
</geneLocation>
<keyword evidence="2" id="KW-0614">Plasmid</keyword>
<protein>
    <submittedName>
        <fullName evidence="2">Uncharacterized protein</fullName>
    </submittedName>
</protein>
<dbReference type="Proteomes" id="UP000002363">
    <property type="component" value="Plasmid pECL_A"/>
</dbReference>
<evidence type="ECO:0000256" key="1">
    <source>
        <dbReference type="SAM" id="MobiDB-lite"/>
    </source>
</evidence>
<dbReference type="EnsemblBacteria" id="ADF64849">
    <property type="protein sequence ID" value="ADF64849"/>
    <property type="gene ID" value="ECL_A162"/>
</dbReference>
<sequence length="130" mass="15288">MSATTLGDLFPEMRQVAISHRRYARKPRTPAEITPRMGTAERLKTLYPEIDSWHPVLVTKAWLHWCEQNQQDSREPSKRDERFPDYIIHLLLENMRAEDSAKRKKRPSMSLSERLDRLFAGEGQENAECH</sequence>
<dbReference type="eggNOG" id="ENOG50346M0">
    <property type="taxonomic scope" value="Bacteria"/>
</dbReference>
<gene>
    <name evidence="2" type="ordered locus">ECL_A162</name>
</gene>
<dbReference type="OrthoDB" id="6606352at2"/>
<dbReference type="KEGG" id="enc:ECL_A162"/>
<name>A0A0H3CU98_ENTCC</name>
<reference evidence="2 3" key="1">
    <citation type="journal article" date="2010" name="J. Bacteriol.">
        <title>Complete genome sequence of Enterobacter cloacae subsp. cloacae type strain ATCC 13047.</title>
        <authorList>
            <person name="Ren Y."/>
            <person name="Ren Y."/>
            <person name="Zhou Z."/>
            <person name="Guo X."/>
            <person name="Li Y."/>
            <person name="Feng L."/>
            <person name="Wang L."/>
        </authorList>
    </citation>
    <scope>NUCLEOTIDE SEQUENCE [LARGE SCALE GENOMIC DNA]</scope>
    <source>
        <strain evidence="3">ATCC 13047 / DSM 30054 / NBRC 13535 / NCTC 10005 / WDCM 00083 / NCDC 279-56</strain>
        <plasmid evidence="2">pECL_A</plasmid>
    </source>
</reference>
<evidence type="ECO:0000313" key="3">
    <source>
        <dbReference type="Proteomes" id="UP000002363"/>
    </source>
</evidence>
<keyword evidence="3" id="KW-1185">Reference proteome</keyword>
<dbReference type="EMBL" id="CP001919">
    <property type="protein sequence ID" value="ADF64849.1"/>
    <property type="molecule type" value="Genomic_DNA"/>
</dbReference>
<organism evidence="2 3">
    <name type="scientific">Enterobacter cloacae subsp. cloacae (strain ATCC 13047 / DSM 30054 / NBRC 13535 / NCTC 10005 / WDCM 00083 / NCDC 279-56)</name>
    <dbReference type="NCBI Taxonomy" id="716541"/>
    <lineage>
        <taxon>Bacteria</taxon>
        <taxon>Pseudomonadati</taxon>
        <taxon>Pseudomonadota</taxon>
        <taxon>Gammaproteobacteria</taxon>
        <taxon>Enterobacterales</taxon>
        <taxon>Enterobacteriaceae</taxon>
        <taxon>Enterobacter</taxon>
        <taxon>Enterobacter cloacae complex</taxon>
    </lineage>
</organism>
<accession>A0A0H3CU98</accession>
<dbReference type="PATRIC" id="fig|716541.4.peg.133"/>
<feature type="region of interest" description="Disordered" evidence="1">
    <location>
        <begin position="98"/>
        <end position="117"/>
    </location>
</feature>
<dbReference type="AlphaFoldDB" id="A0A0H3CU98"/>
<dbReference type="RefSeq" id="WP_013087209.1">
    <property type="nucleotide sequence ID" value="NC_014107.1"/>
</dbReference>